<gene>
    <name evidence="1" type="ORF">SLAV_34920</name>
</gene>
<reference evidence="1 2" key="1">
    <citation type="submission" date="2017-11" db="EMBL/GenBank/DDBJ databases">
        <title>Complete genome sequence of Streptomyces lavendulae subsp. lavendulae CCM 3239 (formerly 'Streptomyces aureofaciens CCM 3239'), the producer of the angucycline-type antibiotic auricin.</title>
        <authorList>
            <person name="Busche T."/>
            <person name="Novakova R."/>
            <person name="Al'Dilaimi A."/>
            <person name="Homerova D."/>
            <person name="Feckova L."/>
            <person name="Rezuchova B."/>
            <person name="Mingyar E."/>
            <person name="Csolleiova D."/>
            <person name="Bekeova C."/>
            <person name="Winkler A."/>
            <person name="Sevcikova B."/>
            <person name="Kalinowski J."/>
            <person name="Kormanec J."/>
            <person name="Ruckert C."/>
        </authorList>
    </citation>
    <scope>NUCLEOTIDE SEQUENCE [LARGE SCALE GENOMIC DNA]</scope>
    <source>
        <strain evidence="1 2">CCM 3239</strain>
    </source>
</reference>
<keyword evidence="2" id="KW-1185">Reference proteome</keyword>
<accession>A0A2K8PPV8</accession>
<dbReference type="InterPro" id="IPR025351">
    <property type="entry name" value="Pvc16_N"/>
</dbReference>
<dbReference type="Proteomes" id="UP000231791">
    <property type="component" value="Chromosome"/>
</dbReference>
<dbReference type="AlphaFoldDB" id="A0A2K8PPV8"/>
<dbReference type="OrthoDB" id="527247at2"/>
<dbReference type="RefSeq" id="WP_030230028.1">
    <property type="nucleotide sequence ID" value="NZ_CP024985.1"/>
</dbReference>
<name>A0A2K8PPV8_STRLA</name>
<dbReference type="KEGG" id="slx:SLAV_34920"/>
<dbReference type="GeneID" id="49387958"/>
<evidence type="ECO:0000313" key="1">
    <source>
        <dbReference type="EMBL" id="ATZ28754.1"/>
    </source>
</evidence>
<evidence type="ECO:0000313" key="2">
    <source>
        <dbReference type="Proteomes" id="UP000231791"/>
    </source>
</evidence>
<protein>
    <submittedName>
        <fullName evidence="1">Uncharacterized protein</fullName>
    </submittedName>
</protein>
<sequence length="404" mass="42382">MSDARAIEAVTETLRALVDDGVKGVLPGATAVARPLDQVNPTAQEAQVNLFLYQTGMAAELRNAPPPDLLPGEDAEPALPLVLRYLLTPFVPDGNDLVAHRLLGGALQALHTRPLLTRAELAQSAPYSDLARQVDSVRITWHAFEEKDIYSLWSVFQTPYRLTTAFEVRAVLIDSRRPARTPVPVLSRGSDGRGPRASADVRPTTPRVDAVVCPGGQPAARAGERIELRGANLGGVSAVRLTHLGSDATLVVPVPAPAPGGPPRPSGTLALTLPAGLPAGVCAVTLLAGTPPAELPVGPWYMALAPRITSPLPATAVRDAAGDAEVVVNADPPFAEGQRVFLLLGGDAHAAGSLAGHTARFTLRRARPGGYPVRLRVDGVDSLLVLDRAANPPAYDPSQRLTVI</sequence>
<dbReference type="EMBL" id="CP024985">
    <property type="protein sequence ID" value="ATZ28754.1"/>
    <property type="molecule type" value="Genomic_DNA"/>
</dbReference>
<organism evidence="1 2">
    <name type="scientific">Streptomyces lavendulae subsp. lavendulae</name>
    <dbReference type="NCBI Taxonomy" id="58340"/>
    <lineage>
        <taxon>Bacteria</taxon>
        <taxon>Bacillati</taxon>
        <taxon>Actinomycetota</taxon>
        <taxon>Actinomycetes</taxon>
        <taxon>Kitasatosporales</taxon>
        <taxon>Streptomycetaceae</taxon>
        <taxon>Streptomyces</taxon>
    </lineage>
</organism>
<proteinExistence type="predicted"/>
<dbReference type="Pfam" id="PF14065">
    <property type="entry name" value="Pvc16_N"/>
    <property type="match status" value="1"/>
</dbReference>